<dbReference type="EMBL" id="SNRW01000779">
    <property type="protein sequence ID" value="KAA6399308.1"/>
    <property type="molecule type" value="Genomic_DNA"/>
</dbReference>
<evidence type="ECO:0000256" key="1">
    <source>
        <dbReference type="SAM" id="MobiDB-lite"/>
    </source>
</evidence>
<feature type="region of interest" description="Disordered" evidence="1">
    <location>
        <begin position="1"/>
        <end position="41"/>
    </location>
</feature>
<evidence type="ECO:0000313" key="3">
    <source>
        <dbReference type="Proteomes" id="UP000324800"/>
    </source>
</evidence>
<comment type="caution">
    <text evidence="2">The sequence shown here is derived from an EMBL/GenBank/DDBJ whole genome shotgun (WGS) entry which is preliminary data.</text>
</comment>
<name>A0A5J4WWB0_9EUKA</name>
<dbReference type="Proteomes" id="UP000324800">
    <property type="component" value="Unassembled WGS sequence"/>
</dbReference>
<organism evidence="2 3">
    <name type="scientific">Streblomastix strix</name>
    <dbReference type="NCBI Taxonomy" id="222440"/>
    <lineage>
        <taxon>Eukaryota</taxon>
        <taxon>Metamonada</taxon>
        <taxon>Preaxostyla</taxon>
        <taxon>Oxymonadida</taxon>
        <taxon>Streblomastigidae</taxon>
        <taxon>Streblomastix</taxon>
    </lineage>
</organism>
<protein>
    <submittedName>
        <fullName evidence="2">Uncharacterized protein</fullName>
    </submittedName>
</protein>
<dbReference type="AlphaFoldDB" id="A0A5J4WWB0"/>
<gene>
    <name evidence="2" type="ORF">EZS28_005162</name>
</gene>
<evidence type="ECO:0000313" key="2">
    <source>
        <dbReference type="EMBL" id="KAA6399308.1"/>
    </source>
</evidence>
<reference evidence="2 3" key="1">
    <citation type="submission" date="2019-03" db="EMBL/GenBank/DDBJ databases">
        <title>Single cell metagenomics reveals metabolic interactions within the superorganism composed of flagellate Streblomastix strix and complex community of Bacteroidetes bacteria on its surface.</title>
        <authorList>
            <person name="Treitli S.C."/>
            <person name="Kolisko M."/>
            <person name="Husnik F."/>
            <person name="Keeling P."/>
            <person name="Hampl V."/>
        </authorList>
    </citation>
    <scope>NUCLEOTIDE SEQUENCE [LARGE SCALE GENOMIC DNA]</scope>
    <source>
        <strain evidence="2">ST1C</strain>
    </source>
</reference>
<proteinExistence type="predicted"/>
<accession>A0A5J4WWB0</accession>
<sequence length="127" mass="14046">MEQPNSSSKSKKVRRTSPSPDEHQDINASVNEQQHAEDSWKSQLAERVEELNNRYDAVTQTLQGELSDLFIAFFAKLAELHSQNIQGVCDSIAEVENVEQAGQMIEGDLNNVKNVTSSLAASLLTES</sequence>